<evidence type="ECO:0000259" key="2">
    <source>
        <dbReference type="Pfam" id="PF00487"/>
    </source>
</evidence>
<keyword evidence="4" id="KW-1185">Reference proteome</keyword>
<dbReference type="Proteomes" id="UP000183974">
    <property type="component" value="Unassembled WGS sequence"/>
</dbReference>
<gene>
    <name evidence="3" type="ORF">SAMN05444398_101894</name>
</gene>
<dbReference type="EMBL" id="FRBR01000001">
    <property type="protein sequence ID" value="SHL18397.1"/>
    <property type="molecule type" value="Genomic_DNA"/>
</dbReference>
<dbReference type="CDD" id="cd03509">
    <property type="entry name" value="DesA_FADS-like"/>
    <property type="match status" value="1"/>
</dbReference>
<dbReference type="GO" id="GO:0006629">
    <property type="term" value="P:lipid metabolic process"/>
    <property type="evidence" value="ECO:0007669"/>
    <property type="project" value="InterPro"/>
</dbReference>
<accession>A0A1M6YJI1</accession>
<dbReference type="OrthoDB" id="784276at2"/>
<feature type="transmembrane region" description="Helical" evidence="1">
    <location>
        <begin position="160"/>
        <end position="185"/>
    </location>
</feature>
<reference evidence="3 4" key="1">
    <citation type="submission" date="2016-11" db="EMBL/GenBank/DDBJ databases">
        <authorList>
            <person name="Jaros S."/>
            <person name="Januszkiewicz K."/>
            <person name="Wedrychowicz H."/>
        </authorList>
    </citation>
    <scope>NUCLEOTIDE SEQUENCE [LARGE SCALE GENOMIC DNA]</scope>
    <source>
        <strain evidence="3 4">DSM 29589</strain>
    </source>
</reference>
<keyword evidence="1" id="KW-1133">Transmembrane helix</keyword>
<evidence type="ECO:0000256" key="1">
    <source>
        <dbReference type="SAM" id="Phobius"/>
    </source>
</evidence>
<feature type="domain" description="Fatty acid desaturase" evidence="2">
    <location>
        <begin position="37"/>
        <end position="269"/>
    </location>
</feature>
<feature type="transmembrane region" description="Helical" evidence="1">
    <location>
        <begin position="191"/>
        <end position="211"/>
    </location>
</feature>
<protein>
    <submittedName>
        <fullName evidence="3">Fatty acid desaturase</fullName>
    </submittedName>
</protein>
<feature type="transmembrane region" description="Helical" evidence="1">
    <location>
        <begin position="32"/>
        <end position="51"/>
    </location>
</feature>
<feature type="transmembrane region" description="Helical" evidence="1">
    <location>
        <begin position="7"/>
        <end position="26"/>
    </location>
</feature>
<dbReference type="InterPro" id="IPR005804">
    <property type="entry name" value="FA_desaturase_dom"/>
</dbReference>
<evidence type="ECO:0000313" key="3">
    <source>
        <dbReference type="EMBL" id="SHL18397.1"/>
    </source>
</evidence>
<dbReference type="AlphaFoldDB" id="A0A1M6YJI1"/>
<dbReference type="RefSeq" id="WP_073033148.1">
    <property type="nucleotide sequence ID" value="NZ_BMLR01000001.1"/>
</dbReference>
<dbReference type="Pfam" id="PF00487">
    <property type="entry name" value="FA_desaturase"/>
    <property type="match status" value="1"/>
</dbReference>
<dbReference type="STRING" id="337701.SAMN05444398_101894"/>
<keyword evidence="1" id="KW-0472">Membrane</keyword>
<sequence length="302" mass="34418">MSEALKARALAEWPTLALLAVCYAGWIAGTTWFAALWLPLGIVVTAICIALHSSLCHEALHGHPFRNNRLNEALVFPALALLVPYRRFRDTHLAHHHDEHLTDPYDDPESNYMDPAVWQTLPGWARAVLAFNNTLVGRLLVGPVVGQVAFMRDDWRAIRAGVPGVLAAWLWHLPAVGLVVWWIASVAVMPVWAYLLATYAGLSILKIRTFLEHRAHEKARGRTVIIEDRGPLALIFLNNNLHVVHHMHPKVPWYRLPALYAAHRSHYLGRNDGYLYRSYGEIFRKHFLRAKDPVPHPLWRKE</sequence>
<keyword evidence="1" id="KW-0812">Transmembrane</keyword>
<organism evidence="3 4">
    <name type="scientific">Roseovarius pacificus</name>
    <dbReference type="NCBI Taxonomy" id="337701"/>
    <lineage>
        <taxon>Bacteria</taxon>
        <taxon>Pseudomonadati</taxon>
        <taxon>Pseudomonadota</taxon>
        <taxon>Alphaproteobacteria</taxon>
        <taxon>Rhodobacterales</taxon>
        <taxon>Roseobacteraceae</taxon>
        <taxon>Roseovarius</taxon>
    </lineage>
</organism>
<name>A0A1M6YJI1_9RHOB</name>
<proteinExistence type="predicted"/>
<evidence type="ECO:0000313" key="4">
    <source>
        <dbReference type="Proteomes" id="UP000183974"/>
    </source>
</evidence>